<feature type="compositionally biased region" description="Acidic residues" evidence="3">
    <location>
        <begin position="290"/>
        <end position="304"/>
    </location>
</feature>
<feature type="compositionally biased region" description="Basic and acidic residues" evidence="3">
    <location>
        <begin position="305"/>
        <end position="320"/>
    </location>
</feature>
<feature type="compositionally biased region" description="Basic and acidic residues" evidence="3">
    <location>
        <begin position="274"/>
        <end position="289"/>
    </location>
</feature>
<reference evidence="4" key="1">
    <citation type="submission" date="2025-08" db="UniProtKB">
        <authorList>
            <consortium name="Ensembl"/>
        </authorList>
    </citation>
    <scope>IDENTIFICATION</scope>
</reference>
<organism evidence="4 5">
    <name type="scientific">Aquila chrysaetos chrysaetos</name>
    <dbReference type="NCBI Taxonomy" id="223781"/>
    <lineage>
        <taxon>Eukaryota</taxon>
        <taxon>Metazoa</taxon>
        <taxon>Chordata</taxon>
        <taxon>Craniata</taxon>
        <taxon>Vertebrata</taxon>
        <taxon>Euteleostomi</taxon>
        <taxon>Archelosauria</taxon>
        <taxon>Archosauria</taxon>
        <taxon>Dinosauria</taxon>
        <taxon>Saurischia</taxon>
        <taxon>Theropoda</taxon>
        <taxon>Coelurosauria</taxon>
        <taxon>Aves</taxon>
        <taxon>Neognathae</taxon>
        <taxon>Neoaves</taxon>
        <taxon>Telluraves</taxon>
        <taxon>Accipitrimorphae</taxon>
        <taxon>Accipitriformes</taxon>
        <taxon>Accipitridae</taxon>
        <taxon>Accipitrinae</taxon>
        <taxon>Aquila</taxon>
    </lineage>
</organism>
<evidence type="ECO:0000256" key="2">
    <source>
        <dbReference type="ARBA" id="ARBA00022803"/>
    </source>
</evidence>
<evidence type="ECO:0000313" key="5">
    <source>
        <dbReference type="Proteomes" id="UP000472275"/>
    </source>
</evidence>
<dbReference type="Proteomes" id="UP000472275">
    <property type="component" value="Chromosome 3"/>
</dbReference>
<dbReference type="Gene3D" id="1.25.40.10">
    <property type="entry name" value="Tetratricopeptide repeat domain"/>
    <property type="match status" value="2"/>
</dbReference>
<evidence type="ECO:0000256" key="3">
    <source>
        <dbReference type="SAM" id="MobiDB-lite"/>
    </source>
</evidence>
<evidence type="ECO:0000313" key="4">
    <source>
        <dbReference type="Ensembl" id="ENSACCP00020006331.1"/>
    </source>
</evidence>
<dbReference type="InParanoid" id="A0A663E2V0"/>
<dbReference type="AlphaFoldDB" id="A0A663E2V0"/>
<feature type="region of interest" description="Disordered" evidence="3">
    <location>
        <begin position="274"/>
        <end position="320"/>
    </location>
</feature>
<evidence type="ECO:0000256" key="1">
    <source>
        <dbReference type="ARBA" id="ARBA00022737"/>
    </source>
</evidence>
<sequence>SSFWDQSTIPSSRILAKSDPTFLNSEVHCFLWKSIESTENYLPSASSKTDAKERFESGEESSEELGKDESELETDNEGEVEPEEDESPEMGDENLEVTSDMMKQADEKKKGAFDAVGRGEFQKAVHHKNRPEFCTAVQVEREAFWLLGCWQQAAKDLALSCQLDFDEDTKNMLKEVHRRVQKIARHQKKYEETQNTKQSLDALPRVGKSMAEEERHQLLTSQEKEEAQFQNAQEHEQVHLWTSQEPDNGCCRESEEQKQYPVEKNKFYIECPCRAEGEEKPSGESKTEDSELNTENEELAEEAEDLQKIGDDNQDSKTDH</sequence>
<dbReference type="Ensembl" id="ENSACCT00020006598.1">
    <property type="protein sequence ID" value="ENSACCP00020006331.1"/>
    <property type="gene ID" value="ENSACCG00020004331.1"/>
</dbReference>
<feature type="compositionally biased region" description="Acidic residues" evidence="3">
    <location>
        <begin position="70"/>
        <end position="91"/>
    </location>
</feature>
<dbReference type="PANTHER" id="PTHR45883:SF2">
    <property type="entry name" value="HSC70-INTERACTING PROTEIN"/>
    <property type="match status" value="1"/>
</dbReference>
<dbReference type="InterPro" id="IPR011990">
    <property type="entry name" value="TPR-like_helical_dom_sf"/>
</dbReference>
<proteinExistence type="predicted"/>
<accession>A0A663E2V0</accession>
<dbReference type="GO" id="GO:0030544">
    <property type="term" value="F:Hsp70 protein binding"/>
    <property type="evidence" value="ECO:0007669"/>
    <property type="project" value="TreeGrafter"/>
</dbReference>
<feature type="region of interest" description="Disordered" evidence="3">
    <location>
        <begin position="41"/>
        <end position="91"/>
    </location>
</feature>
<dbReference type="PANTHER" id="PTHR45883">
    <property type="entry name" value="HSC70-INTERACTING PROTEIN"/>
    <property type="match status" value="1"/>
</dbReference>
<keyword evidence="2" id="KW-0802">TPR repeat</keyword>
<keyword evidence="1" id="KW-0677">Repeat</keyword>
<protein>
    <submittedName>
        <fullName evidence="4">Uncharacterized protein</fullName>
    </submittedName>
</protein>
<name>A0A663E2V0_AQUCH</name>
<keyword evidence="5" id="KW-1185">Reference proteome</keyword>
<reference evidence="4" key="2">
    <citation type="submission" date="2025-09" db="UniProtKB">
        <authorList>
            <consortium name="Ensembl"/>
        </authorList>
    </citation>
    <scope>IDENTIFICATION</scope>
</reference>